<evidence type="ECO:0000313" key="4">
    <source>
        <dbReference type="RefSeq" id="XP_022746089.1"/>
    </source>
</evidence>
<protein>
    <submittedName>
        <fullName evidence="3 4">Uncharacterized protein LOC111296198 isoform X1</fullName>
    </submittedName>
</protein>
<feature type="transmembrane region" description="Helical" evidence="1">
    <location>
        <begin position="40"/>
        <end position="62"/>
    </location>
</feature>
<feature type="transmembrane region" description="Helical" evidence="1">
    <location>
        <begin position="12"/>
        <end position="28"/>
    </location>
</feature>
<evidence type="ECO:0000313" key="2">
    <source>
        <dbReference type="Proteomes" id="UP000515121"/>
    </source>
</evidence>
<dbReference type="KEGG" id="dzi:111296198"/>
<reference evidence="3 4" key="1">
    <citation type="submission" date="2025-04" db="UniProtKB">
        <authorList>
            <consortium name="RefSeq"/>
        </authorList>
    </citation>
    <scope>IDENTIFICATION</scope>
    <source>
        <tissue evidence="3 4">Fruit stalk</tissue>
    </source>
</reference>
<keyword evidence="2" id="KW-1185">Reference proteome</keyword>
<name>A0A6P5YZW9_DURZI</name>
<dbReference type="AlphaFoldDB" id="A0A6P5YZW9"/>
<keyword evidence="1" id="KW-1133">Transmembrane helix</keyword>
<keyword evidence="1" id="KW-0812">Transmembrane</keyword>
<dbReference type="Proteomes" id="UP000515121">
    <property type="component" value="Unplaced"/>
</dbReference>
<dbReference type="RefSeq" id="XP_022746088.1">
    <property type="nucleotide sequence ID" value="XM_022890353.1"/>
</dbReference>
<keyword evidence="1" id="KW-0472">Membrane</keyword>
<organism evidence="2 3">
    <name type="scientific">Durio zibethinus</name>
    <name type="common">Durian</name>
    <dbReference type="NCBI Taxonomy" id="66656"/>
    <lineage>
        <taxon>Eukaryota</taxon>
        <taxon>Viridiplantae</taxon>
        <taxon>Streptophyta</taxon>
        <taxon>Embryophyta</taxon>
        <taxon>Tracheophyta</taxon>
        <taxon>Spermatophyta</taxon>
        <taxon>Magnoliopsida</taxon>
        <taxon>eudicotyledons</taxon>
        <taxon>Gunneridae</taxon>
        <taxon>Pentapetalae</taxon>
        <taxon>rosids</taxon>
        <taxon>malvids</taxon>
        <taxon>Malvales</taxon>
        <taxon>Malvaceae</taxon>
        <taxon>Helicteroideae</taxon>
        <taxon>Durio</taxon>
    </lineage>
</organism>
<evidence type="ECO:0000256" key="1">
    <source>
        <dbReference type="SAM" id="Phobius"/>
    </source>
</evidence>
<dbReference type="GeneID" id="111296198"/>
<proteinExistence type="predicted"/>
<accession>A0A6P5YZW9</accession>
<gene>
    <name evidence="3 4" type="primary">LOC111296198</name>
</gene>
<evidence type="ECO:0000313" key="3">
    <source>
        <dbReference type="RefSeq" id="XP_022746088.1"/>
    </source>
</evidence>
<sequence>MSRVCEESGPPVTWIFVWCLSFLHSWKLQNVRDNVNGKKLVLFNVQVFTYLQLLFCTSISVISVQLELNEGLEASPMLKQGVKMDDGRKRYVQGLQITICGRLTQVRDQDEVNFSWISLWIWLSGL</sequence>
<dbReference type="RefSeq" id="XP_022746089.1">
    <property type="nucleotide sequence ID" value="XM_022890354.1"/>
</dbReference>